<dbReference type="EMBL" id="JAOCDZ010000025">
    <property type="protein sequence ID" value="MDH0739421.1"/>
    <property type="molecule type" value="Genomic_DNA"/>
</dbReference>
<protein>
    <submittedName>
        <fullName evidence="1">Uncharacterized protein</fullName>
    </submittedName>
</protein>
<name>A0AA42S7C3_9BURK</name>
<proteinExistence type="predicted"/>
<accession>A0AA42S7C3</accession>
<dbReference type="Proteomes" id="UP001161094">
    <property type="component" value="Unassembled WGS sequence"/>
</dbReference>
<sequence length="50" mass="5456">MLESALALAARHARLACFIREANMEFNIKDGVKAHTKRAQARTAMAEGGK</sequence>
<organism evidence="1 2">
    <name type="scientific">Achromobacter spanius</name>
    <dbReference type="NCBI Taxonomy" id="217203"/>
    <lineage>
        <taxon>Bacteria</taxon>
        <taxon>Pseudomonadati</taxon>
        <taxon>Pseudomonadota</taxon>
        <taxon>Betaproteobacteria</taxon>
        <taxon>Burkholderiales</taxon>
        <taxon>Alcaligenaceae</taxon>
        <taxon>Achromobacter</taxon>
    </lineage>
</organism>
<evidence type="ECO:0000313" key="2">
    <source>
        <dbReference type="Proteomes" id="UP001161094"/>
    </source>
</evidence>
<dbReference type="RefSeq" id="WP_230696079.1">
    <property type="nucleotide sequence ID" value="NZ_JAOCDZ010000025.1"/>
</dbReference>
<evidence type="ECO:0000313" key="1">
    <source>
        <dbReference type="EMBL" id="MDH0739421.1"/>
    </source>
</evidence>
<dbReference type="AlphaFoldDB" id="A0AA42S7C3"/>
<gene>
    <name evidence="1" type="ORF">N5D93_26680</name>
</gene>
<comment type="caution">
    <text evidence="1">The sequence shown here is derived from an EMBL/GenBank/DDBJ whole genome shotgun (WGS) entry which is preliminary data.</text>
</comment>
<reference evidence="1" key="1">
    <citation type="submission" date="2022-09" db="EMBL/GenBank/DDBJ databases">
        <title>Intensive care unit water sources are persistently colonized with multi-drug resistant bacteria and are the site of extensive horizontal gene transfer of antibiotic resistance genes.</title>
        <authorList>
            <person name="Diorio-Toth L."/>
        </authorList>
    </citation>
    <scope>NUCLEOTIDE SEQUENCE</scope>
    <source>
        <strain evidence="1">GD03843</strain>
    </source>
</reference>